<dbReference type="EMBL" id="CP093326">
    <property type="protein sequence ID" value="UNK46137.1"/>
    <property type="molecule type" value="Genomic_DNA"/>
</dbReference>
<evidence type="ECO:0000313" key="1">
    <source>
        <dbReference type="EMBL" id="UNK46137.1"/>
    </source>
</evidence>
<accession>A0ABY3W751</accession>
<dbReference type="RefSeq" id="WP_127512213.1">
    <property type="nucleotide sequence ID" value="NZ_CP093326.1"/>
</dbReference>
<protein>
    <submittedName>
        <fullName evidence="1">Uncharacterized protein</fullName>
    </submittedName>
</protein>
<gene>
    <name evidence="1" type="ORF">MNQ99_01825</name>
</gene>
<dbReference type="Proteomes" id="UP000829069">
    <property type="component" value="Chromosome"/>
</dbReference>
<organism evidence="1 2">
    <name type="scientific">Arthrobacter sulfonylureivorans</name>
    <dbReference type="NCBI Taxonomy" id="2486855"/>
    <lineage>
        <taxon>Bacteria</taxon>
        <taxon>Bacillati</taxon>
        <taxon>Actinomycetota</taxon>
        <taxon>Actinomycetes</taxon>
        <taxon>Micrococcales</taxon>
        <taxon>Micrococcaceae</taxon>
        <taxon>Arthrobacter</taxon>
    </lineage>
</organism>
<keyword evidence="2" id="KW-1185">Reference proteome</keyword>
<evidence type="ECO:0000313" key="2">
    <source>
        <dbReference type="Proteomes" id="UP000829069"/>
    </source>
</evidence>
<proteinExistence type="predicted"/>
<sequence>MAELRIEQWWLKLPTVHKQWFRENLNADVVDPDAAAAVYEAGGPDLKEATLPEEDWEFIETQSEFVD</sequence>
<name>A0ABY3W751_9MICC</name>
<reference evidence="1 2" key="1">
    <citation type="submission" date="2022-03" db="EMBL/GenBank/DDBJ databases">
        <title>Isotopic signatures of nitrous oxide derived from detoxification processes.</title>
        <authorList>
            <person name="Behrendt U."/>
            <person name="Buchen C."/>
            <person name="Well R."/>
            <person name="Ulrich A."/>
            <person name="Rohe L."/>
            <person name="Kolb S."/>
            <person name="Schloter M."/>
            <person name="Horn M.A."/>
            <person name="Augustin J."/>
        </authorList>
    </citation>
    <scope>NUCLEOTIDE SEQUENCE [LARGE SCALE GENOMIC DNA]</scope>
    <source>
        <strain evidence="1 2">S4-C24</strain>
    </source>
</reference>